<reference evidence="1 2" key="1">
    <citation type="journal article" date="2023" name="Plants (Basel)">
        <title>Bridging the Gap: Combining Genomics and Transcriptomics Approaches to Understand Stylosanthes scabra, an Orphan Legume from the Brazilian Caatinga.</title>
        <authorList>
            <person name="Ferreira-Neto J.R.C."/>
            <person name="da Silva M.D."/>
            <person name="Binneck E."/>
            <person name="de Melo N.F."/>
            <person name="da Silva R.H."/>
            <person name="de Melo A.L.T.M."/>
            <person name="Pandolfi V."/>
            <person name="Bustamante F.O."/>
            <person name="Brasileiro-Vidal A.C."/>
            <person name="Benko-Iseppon A.M."/>
        </authorList>
    </citation>
    <scope>NUCLEOTIDE SEQUENCE [LARGE SCALE GENOMIC DNA]</scope>
    <source>
        <tissue evidence="1">Leaves</tissue>
    </source>
</reference>
<dbReference type="Proteomes" id="UP001341840">
    <property type="component" value="Unassembled WGS sequence"/>
</dbReference>
<comment type="caution">
    <text evidence="1">The sequence shown here is derived from an EMBL/GenBank/DDBJ whole genome shotgun (WGS) entry which is preliminary data.</text>
</comment>
<dbReference type="PANTHER" id="PTHR33739">
    <property type="entry name" value="OS07G0681500 PROTEIN"/>
    <property type="match status" value="1"/>
</dbReference>
<accession>A0ABU6WLQ0</accession>
<proteinExistence type="predicted"/>
<keyword evidence="2" id="KW-1185">Reference proteome</keyword>
<organism evidence="1 2">
    <name type="scientific">Stylosanthes scabra</name>
    <dbReference type="NCBI Taxonomy" id="79078"/>
    <lineage>
        <taxon>Eukaryota</taxon>
        <taxon>Viridiplantae</taxon>
        <taxon>Streptophyta</taxon>
        <taxon>Embryophyta</taxon>
        <taxon>Tracheophyta</taxon>
        <taxon>Spermatophyta</taxon>
        <taxon>Magnoliopsida</taxon>
        <taxon>eudicotyledons</taxon>
        <taxon>Gunneridae</taxon>
        <taxon>Pentapetalae</taxon>
        <taxon>rosids</taxon>
        <taxon>fabids</taxon>
        <taxon>Fabales</taxon>
        <taxon>Fabaceae</taxon>
        <taxon>Papilionoideae</taxon>
        <taxon>50 kb inversion clade</taxon>
        <taxon>dalbergioids sensu lato</taxon>
        <taxon>Dalbergieae</taxon>
        <taxon>Pterocarpus clade</taxon>
        <taxon>Stylosanthes</taxon>
    </lineage>
</organism>
<gene>
    <name evidence="1" type="ORF">PIB30_061942</name>
</gene>
<name>A0ABU6WLQ0_9FABA</name>
<dbReference type="InterPro" id="IPR039638">
    <property type="entry name" value="MED33A/B"/>
</dbReference>
<protein>
    <submittedName>
        <fullName evidence="1">Uncharacterized protein</fullName>
    </submittedName>
</protein>
<dbReference type="EMBL" id="JASCZI010181811">
    <property type="protein sequence ID" value="MED6185935.1"/>
    <property type="molecule type" value="Genomic_DNA"/>
</dbReference>
<evidence type="ECO:0000313" key="2">
    <source>
        <dbReference type="Proteomes" id="UP001341840"/>
    </source>
</evidence>
<sequence length="153" mass="17236">MEHELYVCIQVSVPSIVLSLLSSPIIPYRSLHPSTFCLYLDLLNRHYFCYLSSTVSFPNYCTVVDFVDTALQLSKVYGTCSKSKDGHIEGVVIVRFVFMVMWQLMETSLEDEGLLEHKPMWWMNNNGGFGLLVVTVGDGGNGGSYFSEQKEGM</sequence>
<dbReference type="PANTHER" id="PTHR33739:SF7">
    <property type="entry name" value="MEDIATOR OF RNA POLYMERASE II TRANSCRIPTION SUBUNIT 33B"/>
    <property type="match status" value="1"/>
</dbReference>
<evidence type="ECO:0000313" key="1">
    <source>
        <dbReference type="EMBL" id="MED6185935.1"/>
    </source>
</evidence>